<reference evidence="3 4" key="2">
    <citation type="journal article" date="2023" name="ChemBioChem">
        <title>Acyltransferase Domain Exchange between Two Independent Type I Polyketide Synthases in the Same Producer Strain of Macrolide Antibiotics.</title>
        <authorList>
            <person name="Kudo F."/>
            <person name="Kishikawa K."/>
            <person name="Tsuboi K."/>
            <person name="Kido T."/>
            <person name="Usui T."/>
            <person name="Hashimoto J."/>
            <person name="Shin-Ya K."/>
            <person name="Miyanaga A."/>
            <person name="Eguchi T."/>
        </authorList>
    </citation>
    <scope>NUCLEOTIDE SEQUENCE [LARGE SCALE GENOMIC DNA]</scope>
    <source>
        <strain evidence="3 4">A-8890</strain>
    </source>
</reference>
<dbReference type="EMBL" id="AP018448">
    <property type="protein sequence ID" value="BBC36340.1"/>
    <property type="molecule type" value="Genomic_DNA"/>
</dbReference>
<dbReference type="RefSeq" id="WP_286256600.1">
    <property type="nucleotide sequence ID" value="NZ_AP018448.1"/>
</dbReference>
<organism evidence="3 4">
    <name type="scientific">Streptomyces graminofaciens</name>
    <dbReference type="NCBI Taxonomy" id="68212"/>
    <lineage>
        <taxon>Bacteria</taxon>
        <taxon>Bacillati</taxon>
        <taxon>Actinomycetota</taxon>
        <taxon>Actinomycetes</taxon>
        <taxon>Kitasatosporales</taxon>
        <taxon>Streptomycetaceae</taxon>
        <taxon>Streptomyces</taxon>
    </lineage>
</organism>
<reference evidence="3 4" key="1">
    <citation type="journal article" date="2010" name="ChemBioChem">
        <title>Cloning and characterization of the biosynthetic gene cluster of 16-membered macrolide antibiotic FD-891: involvement of a dual functional cytochrome P450 monooxygenase catalyzing epoxidation and hydroxylation.</title>
        <authorList>
            <person name="Kudo F."/>
            <person name="Motegi A."/>
            <person name="Mizoue K."/>
            <person name="Eguchi T."/>
        </authorList>
    </citation>
    <scope>NUCLEOTIDE SEQUENCE [LARGE SCALE GENOMIC DNA]</scope>
    <source>
        <strain evidence="3 4">A-8890</strain>
    </source>
</reference>
<dbReference type="InterPro" id="IPR012338">
    <property type="entry name" value="Beta-lactam/transpept-like"/>
</dbReference>
<evidence type="ECO:0000256" key="1">
    <source>
        <dbReference type="SAM" id="SignalP"/>
    </source>
</evidence>
<feature type="signal peptide" evidence="1">
    <location>
        <begin position="1"/>
        <end position="26"/>
    </location>
</feature>
<accession>A0ABN5VSN4</accession>
<proteinExistence type="predicted"/>
<evidence type="ECO:0000259" key="2">
    <source>
        <dbReference type="Pfam" id="PF00144"/>
    </source>
</evidence>
<feature type="domain" description="Beta-lactamase-related" evidence="2">
    <location>
        <begin position="39"/>
        <end position="342"/>
    </location>
</feature>
<dbReference type="Pfam" id="PF00144">
    <property type="entry name" value="Beta-lactamase"/>
    <property type="match status" value="1"/>
</dbReference>
<keyword evidence="4" id="KW-1185">Reference proteome</keyword>
<keyword evidence="1" id="KW-0732">Signal</keyword>
<evidence type="ECO:0000313" key="4">
    <source>
        <dbReference type="Proteomes" id="UP001321542"/>
    </source>
</evidence>
<dbReference type="InterPro" id="IPR050491">
    <property type="entry name" value="AmpC-like"/>
</dbReference>
<evidence type="ECO:0000313" key="3">
    <source>
        <dbReference type="EMBL" id="BBC36340.1"/>
    </source>
</evidence>
<dbReference type="PANTHER" id="PTHR46825">
    <property type="entry name" value="D-ALANYL-D-ALANINE-CARBOXYPEPTIDASE/ENDOPEPTIDASE AMPH"/>
    <property type="match status" value="1"/>
</dbReference>
<dbReference type="SUPFAM" id="SSF56601">
    <property type="entry name" value="beta-lactamase/transpeptidase-like"/>
    <property type="match status" value="1"/>
</dbReference>
<sequence length="391" mass="42266">MTKRTVRAGLVALTASLALATPTALAAPTGTDHKATRQAMAAAVKAGVPGVALQSKDERGVWRATEGVGNLRTGAPRSARDRFRAGSITKTFVATVLLQLEAEDRLSLDDKVERWLPGMVHGRGHDGRKITLRQLLNHTSGIYNYTDDEDFAREIFQADGFYKNRHRTLKPVELVSVAMKHKPNFAPGTSGSYSNTNYILAGMVIEKVTGNPYGDEIRHRVIEPLDLRATKIPGTDETLGNPHSRAYSKLTETTTAKSYDVTEFNPSLAGAAGELVSNAADLNRFYSALLHGKLLPRRQLSEMKTTTEVTGVPNARYGLGLIERTLSCGVRLWGHAGGIHGSLSDSVTTTDGAHSLTLNFNSDWVEGSQAIVEAEFCGSLTPGLDRSPEAR</sequence>
<feature type="chain" id="PRO_5046182589" description="Beta-lactamase-related domain-containing protein" evidence="1">
    <location>
        <begin position="27"/>
        <end position="391"/>
    </location>
</feature>
<gene>
    <name evidence="3" type="ORF">SGFS_076340</name>
</gene>
<dbReference type="Proteomes" id="UP001321542">
    <property type="component" value="Chromosome"/>
</dbReference>
<dbReference type="InterPro" id="IPR001466">
    <property type="entry name" value="Beta-lactam-related"/>
</dbReference>
<dbReference type="PANTHER" id="PTHR46825:SF7">
    <property type="entry name" value="D-ALANYL-D-ALANINE CARBOXYPEPTIDASE"/>
    <property type="match status" value="1"/>
</dbReference>
<dbReference type="Gene3D" id="3.40.710.10">
    <property type="entry name" value="DD-peptidase/beta-lactamase superfamily"/>
    <property type="match status" value="1"/>
</dbReference>
<name>A0ABN5VSN4_9ACTN</name>
<protein>
    <recommendedName>
        <fullName evidence="2">Beta-lactamase-related domain-containing protein</fullName>
    </recommendedName>
</protein>